<dbReference type="EMBL" id="KB706657">
    <property type="protein sequence ID" value="EMR66395.1"/>
    <property type="molecule type" value="Genomic_DNA"/>
</dbReference>
<accession>M7TI21</accession>
<comment type="similarity">
    <text evidence="2">Belongs to the PheA/TfdB FAD monooxygenase family.</text>
</comment>
<name>M7TI21_EUTLA</name>
<evidence type="ECO:0000259" key="6">
    <source>
        <dbReference type="Pfam" id="PF01494"/>
    </source>
</evidence>
<keyword evidence="4" id="KW-0274">FAD</keyword>
<evidence type="ECO:0000313" key="8">
    <source>
        <dbReference type="EMBL" id="EMR66395.1"/>
    </source>
</evidence>
<evidence type="ECO:0000256" key="4">
    <source>
        <dbReference type="ARBA" id="ARBA00022827"/>
    </source>
</evidence>
<dbReference type="HOGENOM" id="CLU_009665_9_3_1"/>
<dbReference type="PRINTS" id="PR00420">
    <property type="entry name" value="RNGMNOXGNASE"/>
</dbReference>
<organism evidence="8 9">
    <name type="scientific">Eutypa lata (strain UCR-EL1)</name>
    <name type="common">Grapevine dieback disease fungus</name>
    <name type="synonym">Eutypa armeniacae</name>
    <dbReference type="NCBI Taxonomy" id="1287681"/>
    <lineage>
        <taxon>Eukaryota</taxon>
        <taxon>Fungi</taxon>
        <taxon>Dikarya</taxon>
        <taxon>Ascomycota</taxon>
        <taxon>Pezizomycotina</taxon>
        <taxon>Sordariomycetes</taxon>
        <taxon>Xylariomycetidae</taxon>
        <taxon>Xylariales</taxon>
        <taxon>Diatrypaceae</taxon>
        <taxon>Eutypa</taxon>
    </lineage>
</organism>
<dbReference type="OrthoDB" id="5325318at2759"/>
<dbReference type="Gene3D" id="3.40.30.20">
    <property type="match status" value="1"/>
</dbReference>
<dbReference type="OMA" id="EWRSVEW"/>
<dbReference type="Pfam" id="PF01494">
    <property type="entry name" value="FAD_binding_3"/>
    <property type="match status" value="1"/>
</dbReference>
<dbReference type="GO" id="GO:0071949">
    <property type="term" value="F:FAD binding"/>
    <property type="evidence" value="ECO:0007669"/>
    <property type="project" value="InterPro"/>
</dbReference>
<evidence type="ECO:0000313" key="9">
    <source>
        <dbReference type="Proteomes" id="UP000012174"/>
    </source>
</evidence>
<dbReference type="GO" id="GO:0016709">
    <property type="term" value="F:oxidoreductase activity, acting on paired donors, with incorporation or reduction of molecular oxygen, NAD(P)H as one donor, and incorporation of one atom of oxygen"/>
    <property type="evidence" value="ECO:0007669"/>
    <property type="project" value="UniProtKB-ARBA"/>
</dbReference>
<evidence type="ECO:0000256" key="1">
    <source>
        <dbReference type="ARBA" id="ARBA00005179"/>
    </source>
</evidence>
<dbReference type="InterPro" id="IPR036249">
    <property type="entry name" value="Thioredoxin-like_sf"/>
</dbReference>
<dbReference type="Pfam" id="PF07976">
    <property type="entry name" value="Phe_hydrox_dim"/>
    <property type="match status" value="1"/>
</dbReference>
<dbReference type="Gene3D" id="3.50.50.60">
    <property type="entry name" value="FAD/NAD(P)-binding domain"/>
    <property type="match status" value="1"/>
</dbReference>
<evidence type="ECO:0000259" key="7">
    <source>
        <dbReference type="Pfam" id="PF07976"/>
    </source>
</evidence>
<keyword evidence="5" id="KW-0560">Oxidoreductase</keyword>
<dbReference type="KEGG" id="ela:UCREL1_6609"/>
<dbReference type="SUPFAM" id="SSF54373">
    <property type="entry name" value="FAD-linked reductases, C-terminal domain"/>
    <property type="match status" value="1"/>
</dbReference>
<reference evidence="9" key="1">
    <citation type="journal article" date="2013" name="Genome Announc.">
        <title>Draft genome sequence of the grapevine dieback fungus Eutypa lata UCR-EL1.</title>
        <authorList>
            <person name="Blanco-Ulate B."/>
            <person name="Rolshausen P.E."/>
            <person name="Cantu D."/>
        </authorList>
    </citation>
    <scope>NUCLEOTIDE SEQUENCE [LARGE SCALE GENOMIC DNA]</scope>
    <source>
        <strain evidence="9">UCR-EL1</strain>
    </source>
</reference>
<evidence type="ECO:0000256" key="3">
    <source>
        <dbReference type="ARBA" id="ARBA00022630"/>
    </source>
</evidence>
<gene>
    <name evidence="8" type="ORF">UCREL1_6609</name>
</gene>
<proteinExistence type="inferred from homology"/>
<dbReference type="Gene3D" id="3.30.9.10">
    <property type="entry name" value="D-Amino Acid Oxidase, subunit A, domain 2"/>
    <property type="match status" value="1"/>
</dbReference>
<dbReference type="eggNOG" id="KOG3855">
    <property type="taxonomic scope" value="Eukaryota"/>
</dbReference>
<dbReference type="InterPro" id="IPR038220">
    <property type="entry name" value="PHOX_C_sf"/>
</dbReference>
<feature type="domain" description="Phenol hydroxylase-like C-terminal dimerisation" evidence="7">
    <location>
        <begin position="395"/>
        <end position="612"/>
    </location>
</feature>
<feature type="domain" description="FAD-binding" evidence="6">
    <location>
        <begin position="11"/>
        <end position="362"/>
    </location>
</feature>
<sequence length="614" mass="67898">MPHASVDGERHDVCIVGAGPAGLTLAVILARLGLKIQVLDERPDQTTVGRADGIQPKTIETLQMLGLGDELLRTGVKVYDICMWRRSNGGALGRISRQVHYPASVVDVLQPYILLCHQGMVEGTLLEDLRRSGTEVQRDSLFSSYDDVGRSSALQVHFTQPGDIEATAKADYLVGCDGARSRVRKAIPNTHADAVPHESFWGVLDGELDTDFPDIWSKTVVFSEQYGSILIIPRERNMTRFYIEMKSSSSSKNLGQEFVMEQARLILAPYRVEWRSVEWFGNYQVAQRVAARFASPDQRAFIAGDASHSHSPKAAQGMNTSMHDSWNLGWKLNLAARGLARASLLESYETERKKVAHDLIDFDFEHANEIAGGDIERLAENFRTNTRFISGVGIVYGKSVLNQGRDEEALGEAKPGSNLPPAKVTRYIDANPVDVQLDVPMLGQFRIYVVVGDITGTAETTFIDALSRGIESKSSLISRVSRAASISYQKNPRPKREGDEFLQVQRYETVSPLFTFALITSSDKSSFEISSLPHLFSESRWTIYIDDVAYLDTKKLSCTEKWLGRLEAGQVTIVNVRPDGYVGSIGRWNAAGGESGEAAAEWLDTYYGGFLQAA</sequence>
<dbReference type="SUPFAM" id="SSF51905">
    <property type="entry name" value="FAD/NAD(P)-binding domain"/>
    <property type="match status" value="1"/>
</dbReference>
<dbReference type="InterPro" id="IPR050641">
    <property type="entry name" value="RIFMO-like"/>
</dbReference>
<dbReference type="InterPro" id="IPR036188">
    <property type="entry name" value="FAD/NAD-bd_sf"/>
</dbReference>
<dbReference type="PANTHER" id="PTHR43004:SF4">
    <property type="entry name" value="FAD-BINDING DOMAIN-CONTAINING PROTEIN"/>
    <property type="match status" value="1"/>
</dbReference>
<protein>
    <submittedName>
        <fullName evidence="8">Putative fad binding domain-containing protein</fullName>
    </submittedName>
</protein>
<dbReference type="SUPFAM" id="SSF52833">
    <property type="entry name" value="Thioredoxin-like"/>
    <property type="match status" value="1"/>
</dbReference>
<dbReference type="AlphaFoldDB" id="M7TI21"/>
<dbReference type="InterPro" id="IPR002938">
    <property type="entry name" value="FAD-bd"/>
</dbReference>
<evidence type="ECO:0000256" key="5">
    <source>
        <dbReference type="ARBA" id="ARBA00023002"/>
    </source>
</evidence>
<keyword evidence="3" id="KW-0285">Flavoprotein</keyword>
<comment type="pathway">
    <text evidence="1">Secondary metabolite biosynthesis.</text>
</comment>
<evidence type="ECO:0000256" key="2">
    <source>
        <dbReference type="ARBA" id="ARBA00007801"/>
    </source>
</evidence>
<keyword evidence="9" id="KW-1185">Reference proteome</keyword>
<dbReference type="InterPro" id="IPR012941">
    <property type="entry name" value="Phe_hydrox_C_dim_dom"/>
</dbReference>
<dbReference type="Proteomes" id="UP000012174">
    <property type="component" value="Unassembled WGS sequence"/>
</dbReference>
<dbReference type="PANTHER" id="PTHR43004">
    <property type="entry name" value="TRK SYSTEM POTASSIUM UPTAKE PROTEIN"/>
    <property type="match status" value="1"/>
</dbReference>